<sequence length="248" mass="26604">LGLRLLERGFLDLSGGFSVGGLGAVIDLLEALNVTRSVRGVSRAAGPEPGTSAWKFRQRVPHLTLPWDYAIYLLASSQGALGFHFVARQSRGSVGTLISLVSPAAAVRDRHPLLQLVSSARTNQLRLDYRAGPSMEPASLLFPGGSPLARGRWARLALDLQPHRLVLFVDCRPAVLLEKGGPRDALSLLLPLDLQITFDPGARPVGGNARGKGVLESRQLLPDDRTGAAADCPREGAGQESWRVSLRQ</sequence>
<name>A0A452HH84_9SAUR</name>
<keyword evidence="2" id="KW-0677">Repeat</keyword>
<dbReference type="STRING" id="38772.ENSGAGP00000014240"/>
<reference evidence="6" key="1">
    <citation type="journal article" date="2017" name="PLoS ONE">
        <title>The Agassiz's desert tortoise genome provides a resource for the conservation of a threatened species.</title>
        <authorList>
            <person name="Tollis M."/>
            <person name="DeNardo D.F."/>
            <person name="Cornelius J.A."/>
            <person name="Dolby G.A."/>
            <person name="Edwards T."/>
            <person name="Henen B.T."/>
            <person name="Karl A.E."/>
            <person name="Murphy R.W."/>
            <person name="Kusumi K."/>
        </authorList>
    </citation>
    <scope>NUCLEOTIDE SEQUENCE [LARGE SCALE GENOMIC DNA]</scope>
</reference>
<dbReference type="InterPro" id="IPR048287">
    <property type="entry name" value="TSPN-like_N"/>
</dbReference>
<evidence type="ECO:0000256" key="1">
    <source>
        <dbReference type="ARBA" id="ARBA00022729"/>
    </source>
</evidence>
<keyword evidence="6" id="KW-1185">Reference proteome</keyword>
<dbReference type="InterPro" id="IPR013320">
    <property type="entry name" value="ConA-like_dom_sf"/>
</dbReference>
<proteinExistence type="predicted"/>
<evidence type="ECO:0000313" key="5">
    <source>
        <dbReference type="Ensembl" id="ENSGAGP00000014240.1"/>
    </source>
</evidence>
<feature type="region of interest" description="Disordered" evidence="3">
    <location>
        <begin position="207"/>
        <end position="248"/>
    </location>
</feature>
<dbReference type="SUPFAM" id="SSF49899">
    <property type="entry name" value="Concanavalin A-like lectins/glucanases"/>
    <property type="match status" value="1"/>
</dbReference>
<evidence type="ECO:0000313" key="6">
    <source>
        <dbReference type="Proteomes" id="UP000291020"/>
    </source>
</evidence>
<feature type="domain" description="Thrombospondin-like N-terminal" evidence="4">
    <location>
        <begin position="25"/>
        <end position="224"/>
    </location>
</feature>
<reference evidence="5" key="2">
    <citation type="submission" date="2025-08" db="UniProtKB">
        <authorList>
            <consortium name="Ensembl"/>
        </authorList>
    </citation>
    <scope>IDENTIFICATION</scope>
</reference>
<dbReference type="SMART" id="SM00210">
    <property type="entry name" value="TSPN"/>
    <property type="match status" value="1"/>
</dbReference>
<dbReference type="Proteomes" id="UP000291020">
    <property type="component" value="Unassembled WGS sequence"/>
</dbReference>
<protein>
    <recommendedName>
        <fullName evidence="4">Thrombospondin-like N-terminal domain-containing protein</fullName>
    </recommendedName>
</protein>
<accession>A0A452HH84</accession>
<evidence type="ECO:0000256" key="3">
    <source>
        <dbReference type="SAM" id="MobiDB-lite"/>
    </source>
</evidence>
<dbReference type="Gene3D" id="2.60.120.200">
    <property type="match status" value="1"/>
</dbReference>
<dbReference type="Ensembl" id="ENSGAGT00000016298.1">
    <property type="protein sequence ID" value="ENSGAGP00000014240.1"/>
    <property type="gene ID" value="ENSGAGG00000010839.1"/>
</dbReference>
<keyword evidence="1" id="KW-0732">Signal</keyword>
<evidence type="ECO:0000256" key="2">
    <source>
        <dbReference type="ARBA" id="ARBA00022737"/>
    </source>
</evidence>
<reference evidence="5" key="3">
    <citation type="submission" date="2025-09" db="UniProtKB">
        <authorList>
            <consortium name="Ensembl"/>
        </authorList>
    </citation>
    <scope>IDENTIFICATION</scope>
</reference>
<organism evidence="5 6">
    <name type="scientific">Gopherus agassizii</name>
    <name type="common">Agassiz's desert tortoise</name>
    <dbReference type="NCBI Taxonomy" id="38772"/>
    <lineage>
        <taxon>Eukaryota</taxon>
        <taxon>Metazoa</taxon>
        <taxon>Chordata</taxon>
        <taxon>Craniata</taxon>
        <taxon>Vertebrata</taxon>
        <taxon>Euteleostomi</taxon>
        <taxon>Archelosauria</taxon>
        <taxon>Testudinata</taxon>
        <taxon>Testudines</taxon>
        <taxon>Cryptodira</taxon>
        <taxon>Durocryptodira</taxon>
        <taxon>Testudinoidea</taxon>
        <taxon>Testudinidae</taxon>
        <taxon>Gopherus</taxon>
    </lineage>
</organism>
<dbReference type="AlphaFoldDB" id="A0A452HH84"/>
<evidence type="ECO:0000259" key="4">
    <source>
        <dbReference type="SMART" id="SM00210"/>
    </source>
</evidence>